<dbReference type="InterPro" id="IPR008331">
    <property type="entry name" value="Ferritin_DPS_dom"/>
</dbReference>
<dbReference type="InterPro" id="IPR012347">
    <property type="entry name" value="Ferritin-like"/>
</dbReference>
<dbReference type="GO" id="GO:0004322">
    <property type="term" value="F:ferroxidase activity"/>
    <property type="evidence" value="ECO:0007669"/>
    <property type="project" value="UniProtKB-EC"/>
</dbReference>
<feature type="domain" description="Ferritin/DPS" evidence="2">
    <location>
        <begin position="21"/>
        <end position="155"/>
    </location>
</feature>
<accession>C9XV42</accession>
<dbReference type="AlphaFoldDB" id="C9XV42"/>
<dbReference type="Proteomes" id="UP000002069">
    <property type="component" value="Chromosome"/>
</dbReference>
<dbReference type="GO" id="GO:0008199">
    <property type="term" value="F:ferric iron binding"/>
    <property type="evidence" value="ECO:0007669"/>
    <property type="project" value="InterPro"/>
</dbReference>
<evidence type="ECO:0000259" key="2">
    <source>
        <dbReference type="Pfam" id="PF00210"/>
    </source>
</evidence>
<evidence type="ECO:0000313" key="3">
    <source>
        <dbReference type="EMBL" id="CBA31798.1"/>
    </source>
</evidence>
<dbReference type="Pfam" id="PF00210">
    <property type="entry name" value="Ferritin"/>
    <property type="match status" value="1"/>
</dbReference>
<keyword evidence="4" id="KW-1185">Reference proteome</keyword>
<dbReference type="EC" id="1.16.3.1" evidence="3"/>
<dbReference type="EMBL" id="FN543093">
    <property type="protein sequence ID" value="CBA31798.1"/>
    <property type="molecule type" value="Genomic_DNA"/>
</dbReference>
<comment type="similarity">
    <text evidence="1">Belongs to the ferritin family. Prokaryotic subfamily.</text>
</comment>
<reference evidence="4" key="2">
    <citation type="journal article" date="2011" name="J. Bacteriol.">
        <title>Complete genome sequence of Cronobacter turicensis LMG 23827, a food-borne pathogen causing deaths in neonates.</title>
        <authorList>
            <person name="Stephan R."/>
            <person name="Lehner A."/>
            <person name="Tischler P."/>
            <person name="Rattei T."/>
        </authorList>
    </citation>
    <scope>NUCLEOTIDE SEQUENCE [LARGE SCALE GENOMIC DNA]</scope>
    <source>
        <strain evidence="4">DSM 18703 / CCUG 55852 / LMG 23827 / z3032</strain>
    </source>
</reference>
<proteinExistence type="inferred from homology"/>
<evidence type="ECO:0000313" key="4">
    <source>
        <dbReference type="Proteomes" id="UP000002069"/>
    </source>
</evidence>
<dbReference type="PATRIC" id="fig|693216.3.peg.2464"/>
<sequence length="210" mass="23027">MDRSPYLLNKDIYMAPPGVVQKLNAQMNQEFYASNLCLYYSDWCAQQSLNGSATVLRQQAQHNVTQMMRLFDYLKQTGANPVVGALKSMKPDCSSLEAIFRQMQDELSGRHAALARLMSEAQAAHDDAMLAMLGDFEQELRLDEALLATILHELTLARQAGLCAEEGGPAPAGDDGTDPLIFTQPRALARGRLRFSPAFSSPFAAMLALG</sequence>
<dbReference type="Gene3D" id="1.20.1260.10">
    <property type="match status" value="1"/>
</dbReference>
<dbReference type="KEGG" id="ctu:CTU_25980"/>
<keyword evidence="3" id="KW-0560">Oxidoreductase</keyword>
<dbReference type="SUPFAM" id="SSF47240">
    <property type="entry name" value="Ferritin-like"/>
    <property type="match status" value="1"/>
</dbReference>
<dbReference type="CDD" id="cd01055">
    <property type="entry name" value="Nonheme_Ferritin"/>
    <property type="match status" value="1"/>
</dbReference>
<evidence type="ECO:0000256" key="1">
    <source>
        <dbReference type="ARBA" id="ARBA00006950"/>
    </source>
</evidence>
<dbReference type="InterPro" id="IPR041719">
    <property type="entry name" value="Ferritin_prok"/>
</dbReference>
<protein>
    <submittedName>
        <fullName evidence="3">Ferritin-like protein 2</fullName>
        <ecNumber evidence="3">1.16.3.1</ecNumber>
    </submittedName>
</protein>
<dbReference type="NCBIfam" id="NF011597">
    <property type="entry name" value="PRK15022.1"/>
    <property type="match status" value="1"/>
</dbReference>
<dbReference type="HOGENOM" id="CLU_065681_1_3_6"/>
<name>C9XV42_CROTZ</name>
<gene>
    <name evidence="3" type="primary">ftnB</name>
    <name evidence="3" type="ordered locus">Ctu_25980</name>
</gene>
<reference evidence="3 4" key="1">
    <citation type="journal article" date="2010" name="J. Bacteriol.">
        <title>Complete Genome Sequence of Cronobacter turicensis LMG 23827, a foodborne pathogen causing deaths in neonates.</title>
        <authorList>
            <person name="Stephan R."/>
            <person name="Lehner A."/>
            <person name="Tischler P."/>
            <person name="Rattei T."/>
        </authorList>
    </citation>
    <scope>NUCLEOTIDE SEQUENCE [LARGE SCALE GENOMIC DNA]</scope>
    <source>
        <strain evidence="4">DSM 18703 / CCUG 55852 / LMG 23827 / z3032</strain>
    </source>
</reference>
<dbReference type="InterPro" id="IPR009078">
    <property type="entry name" value="Ferritin-like_SF"/>
</dbReference>
<organism evidence="3 4">
    <name type="scientific">Cronobacter turicensis (strain DSM 18703 / CCUG 55852 / LMG 23827 / z3032)</name>
    <dbReference type="NCBI Taxonomy" id="693216"/>
    <lineage>
        <taxon>Bacteria</taxon>
        <taxon>Pseudomonadati</taxon>
        <taxon>Pseudomonadota</taxon>
        <taxon>Gammaproteobacteria</taxon>
        <taxon>Enterobacterales</taxon>
        <taxon>Enterobacteriaceae</taxon>
        <taxon>Cronobacter</taxon>
    </lineage>
</organism>